<feature type="region of interest" description="Disordered" evidence="1">
    <location>
        <begin position="87"/>
        <end position="118"/>
    </location>
</feature>
<evidence type="ECO:0000313" key="3">
    <source>
        <dbReference type="Proteomes" id="UP000051446"/>
    </source>
</evidence>
<name>A0A0R2Y8W1_9PSED</name>
<organism evidence="2 3">
    <name type="scientific">Pseudomonas libanensis</name>
    <dbReference type="NCBI Taxonomy" id="75588"/>
    <lineage>
        <taxon>Bacteria</taxon>
        <taxon>Pseudomonadati</taxon>
        <taxon>Pseudomonadota</taxon>
        <taxon>Gammaproteobacteria</taxon>
        <taxon>Pseudomonadales</taxon>
        <taxon>Pseudomonadaceae</taxon>
        <taxon>Pseudomonas</taxon>
    </lineage>
</organism>
<evidence type="ECO:0000256" key="1">
    <source>
        <dbReference type="SAM" id="MobiDB-lite"/>
    </source>
</evidence>
<dbReference type="EMBL" id="JYLH01000008">
    <property type="protein sequence ID" value="KRP44944.1"/>
    <property type="molecule type" value="Genomic_DNA"/>
</dbReference>
<comment type="caution">
    <text evidence="2">The sequence shown here is derived from an EMBL/GenBank/DDBJ whole genome shotgun (WGS) entry which is preliminary data.</text>
</comment>
<dbReference type="AlphaFoldDB" id="A0A0R2Y8W1"/>
<accession>A0A0R2Y8W1</accession>
<gene>
    <name evidence="2" type="ORF">TU73_14455</name>
</gene>
<dbReference type="PROSITE" id="PS51257">
    <property type="entry name" value="PROKAR_LIPOPROTEIN"/>
    <property type="match status" value="1"/>
</dbReference>
<sequence>MWRYAVMLCAAVGLSGCQSTHQELLAKGYPPAFADGFDDGCSSGRQAAGVITGAFRKNVPRYLKDRQYAEGWEDGFRQCKAMRESQELRDYEENRRDDRERDWQQEKDRDAAKAYRSR</sequence>
<dbReference type="RefSeq" id="WP_057012800.1">
    <property type="nucleotide sequence ID" value="NZ_JYLH01000008.1"/>
</dbReference>
<evidence type="ECO:0000313" key="2">
    <source>
        <dbReference type="EMBL" id="KRP44944.1"/>
    </source>
</evidence>
<dbReference type="Proteomes" id="UP000051446">
    <property type="component" value="Unassembled WGS sequence"/>
</dbReference>
<protein>
    <submittedName>
        <fullName evidence="2">Lipoprotein</fullName>
    </submittedName>
</protein>
<keyword evidence="2" id="KW-0449">Lipoprotein</keyword>
<dbReference type="PATRIC" id="fig|75588.4.peg.5312"/>
<proteinExistence type="predicted"/>
<reference evidence="2 3" key="1">
    <citation type="submission" date="2015-02" db="EMBL/GenBank/DDBJ databases">
        <title>Pseudomonas helleri sp. nov. and Pseudomonas weihenstephanensis sp. nov., isolated from raw cows milk.</title>
        <authorList>
            <person name="von Neubeck M."/>
            <person name="Huptas C."/>
            <person name="Wenning M."/>
            <person name="Scherer S."/>
        </authorList>
    </citation>
    <scope>NUCLEOTIDE SEQUENCE [LARGE SCALE GENOMIC DNA]</scope>
    <source>
        <strain evidence="2 3">DSM 17149</strain>
    </source>
</reference>